<name>Q4UHX8_THEAN</name>
<evidence type="ECO:0000313" key="9">
    <source>
        <dbReference type="Proteomes" id="UP000001950"/>
    </source>
</evidence>
<comment type="subcellular location">
    <subcellularLocation>
        <location evidence="1">Nucleus</location>
    </subcellularLocation>
</comment>
<dbReference type="InterPro" id="IPR017423">
    <property type="entry name" value="TRM6"/>
</dbReference>
<comment type="similarity">
    <text evidence="2">Belongs to the TRM6/GCD10 family.</text>
</comment>
<dbReference type="PANTHER" id="PTHR12945">
    <property type="entry name" value="TRANSLATION INITIATION FACTOR EIF3-RELATED"/>
    <property type="match status" value="1"/>
</dbReference>
<dbReference type="Pfam" id="PF04189">
    <property type="entry name" value="Gcd10p"/>
    <property type="match status" value="1"/>
</dbReference>
<gene>
    <name evidence="8" type="ORF">TA05665</name>
</gene>
<dbReference type="Proteomes" id="UP000001950">
    <property type="component" value="Chromosome 1"/>
</dbReference>
<evidence type="ECO:0000256" key="5">
    <source>
        <dbReference type="ARBA" id="ARBA00023242"/>
    </source>
</evidence>
<dbReference type="OrthoDB" id="10254665at2759"/>
<evidence type="ECO:0000256" key="2">
    <source>
        <dbReference type="ARBA" id="ARBA00008320"/>
    </source>
</evidence>
<dbReference type="PANTHER" id="PTHR12945:SF0">
    <property type="entry name" value="TRNA (ADENINE(58)-N(1))-METHYLTRANSFERASE NON-CATALYTIC SUBUNIT TRM6"/>
    <property type="match status" value="1"/>
</dbReference>
<organism evidence="8 9">
    <name type="scientific">Theileria annulata</name>
    <dbReference type="NCBI Taxonomy" id="5874"/>
    <lineage>
        <taxon>Eukaryota</taxon>
        <taxon>Sar</taxon>
        <taxon>Alveolata</taxon>
        <taxon>Apicomplexa</taxon>
        <taxon>Aconoidasida</taxon>
        <taxon>Piroplasmida</taxon>
        <taxon>Theileriidae</taxon>
        <taxon>Theileria</taxon>
    </lineage>
</organism>
<dbReference type="OMA" id="ADMYLEM"/>
<dbReference type="GO" id="GO:0005634">
    <property type="term" value="C:nucleus"/>
    <property type="evidence" value="ECO:0007669"/>
    <property type="project" value="UniProtKB-SubCell"/>
</dbReference>
<evidence type="ECO:0000256" key="3">
    <source>
        <dbReference type="ARBA" id="ARBA00021704"/>
    </source>
</evidence>
<proteinExistence type="inferred from homology"/>
<dbReference type="KEGG" id="tan:TA05665"/>
<evidence type="ECO:0000313" key="8">
    <source>
        <dbReference type="EMBL" id="CAI73311.1"/>
    </source>
</evidence>
<dbReference type="AlphaFoldDB" id="Q4UHX8"/>
<dbReference type="GO" id="GO:0031515">
    <property type="term" value="C:tRNA (m1A) methyltransferase complex"/>
    <property type="evidence" value="ECO:0007669"/>
    <property type="project" value="InterPro"/>
</dbReference>
<dbReference type="STRING" id="5874.Q4UHX8"/>
<sequence>MINSFNYDPSKPICENDHVMLIDHIKRCFVVKVERNKLVKICKDKFNIGTLIGLNYGQIFTKIDNEWIKVNRNDESFKSYWSLVEQDSDDSESLESPISSDNRTFLDLNSSQKLSADDINKMKKDINPSELISKIVQNSETFQARNQFSKEKYIKRKEFRYLRFESLAMMLHLANPQFDDKVIVFDHSLGLITGALAQRLQGTGKIYRLVTRGVSDKIVHELGVNHFDNIISVDFDQVMAYSDGSKVQLNSNSHDNTNTVDNIEEHNSSELELESSNSTEEELEVKSKKRKKETIPGIYPLTKITESELENVNLVIGNVSFNKCNKDNSLVDTYTISLMEIANKFLRNDGRLIVFGQHFQPLSHCYSVLTSSTQYINVKLDETFIREYQVFKGFNFITLGQTDVYSSFNWEIPALLWLHFIRH</sequence>
<evidence type="ECO:0000256" key="4">
    <source>
        <dbReference type="ARBA" id="ARBA00022694"/>
    </source>
</evidence>
<dbReference type="InParanoid" id="Q4UHX8"/>
<keyword evidence="4" id="KW-0819">tRNA processing</keyword>
<evidence type="ECO:0000256" key="6">
    <source>
        <dbReference type="ARBA" id="ARBA00032319"/>
    </source>
</evidence>
<dbReference type="GeneID" id="3863913"/>
<reference evidence="8 9" key="1">
    <citation type="journal article" date="2005" name="Science">
        <title>Genome of the host-cell transforming parasite Theileria annulata compared with T. parva.</title>
        <authorList>
            <person name="Pain A."/>
            <person name="Renauld H."/>
            <person name="Berriman M."/>
            <person name="Murphy L."/>
            <person name="Yeats C.A."/>
            <person name="Weir W."/>
            <person name="Kerhornou A."/>
            <person name="Aslett M."/>
            <person name="Bishop R."/>
            <person name="Bouchier C."/>
            <person name="Cochet M."/>
            <person name="Coulson R.M.R."/>
            <person name="Cronin A."/>
            <person name="de Villiers E.P."/>
            <person name="Fraser A."/>
            <person name="Fosker N."/>
            <person name="Gardner M."/>
            <person name="Goble A."/>
            <person name="Griffiths-Jones S."/>
            <person name="Harris D.E."/>
            <person name="Katzer F."/>
            <person name="Larke N."/>
            <person name="Lord A."/>
            <person name="Maser P."/>
            <person name="McKellar S."/>
            <person name="Mooney P."/>
            <person name="Morton F."/>
            <person name="Nene V."/>
            <person name="O'Neil S."/>
            <person name="Price C."/>
            <person name="Quail M.A."/>
            <person name="Rabbinowitsch E."/>
            <person name="Rawlings N.D."/>
            <person name="Rutter S."/>
            <person name="Saunders D."/>
            <person name="Seeger K."/>
            <person name="Shah T."/>
            <person name="Squares R."/>
            <person name="Squares S."/>
            <person name="Tivey A."/>
            <person name="Walker A.R."/>
            <person name="Woodward J."/>
            <person name="Dobbelaere D.A.E."/>
            <person name="Langsley G."/>
            <person name="Rajandream M.A."/>
            <person name="McKeever D."/>
            <person name="Shiels B."/>
            <person name="Tait A."/>
            <person name="Barrell B.G."/>
            <person name="Hall N."/>
        </authorList>
    </citation>
    <scope>NUCLEOTIDE SEQUENCE [LARGE SCALE GENOMIC DNA]</scope>
    <source>
        <strain evidence="9">Ankara</strain>
    </source>
</reference>
<keyword evidence="9" id="KW-1185">Reference proteome</keyword>
<protein>
    <recommendedName>
        <fullName evidence="3">tRNA (adenine(58)-N(1))-methyltransferase non-catalytic subunit TRM6</fullName>
    </recommendedName>
    <alternativeName>
        <fullName evidence="6">tRNA(m1A58)-methyltransferase subunit TRM6</fullName>
    </alternativeName>
</protein>
<dbReference type="EMBL" id="CR940347">
    <property type="protein sequence ID" value="CAI73311.1"/>
    <property type="molecule type" value="Genomic_DNA"/>
</dbReference>
<dbReference type="GO" id="GO:0030488">
    <property type="term" value="P:tRNA methylation"/>
    <property type="evidence" value="ECO:0007669"/>
    <property type="project" value="InterPro"/>
</dbReference>
<dbReference type="eggNOG" id="KOG1416">
    <property type="taxonomic scope" value="Eukaryota"/>
</dbReference>
<evidence type="ECO:0000256" key="7">
    <source>
        <dbReference type="SAM" id="MobiDB-lite"/>
    </source>
</evidence>
<evidence type="ECO:0000256" key="1">
    <source>
        <dbReference type="ARBA" id="ARBA00004123"/>
    </source>
</evidence>
<feature type="region of interest" description="Disordered" evidence="7">
    <location>
        <begin position="266"/>
        <end position="286"/>
    </location>
</feature>
<keyword evidence="5" id="KW-0539">Nucleus</keyword>
<accession>Q4UHX8</accession>
<dbReference type="RefSeq" id="XP_953988.1">
    <property type="nucleotide sequence ID" value="XM_948895.1"/>
</dbReference>
<dbReference type="VEuPathDB" id="PiroplasmaDB:TA05665"/>